<name>A0ABS7UAA3_9ACTN</name>
<feature type="region of interest" description="Disordered" evidence="2">
    <location>
        <begin position="70"/>
        <end position="117"/>
    </location>
</feature>
<dbReference type="PANTHER" id="PTHR37313:SF4">
    <property type="entry name" value="CONSERVED MEMBRANE PROTEIN-RELATED"/>
    <property type="match status" value="1"/>
</dbReference>
<reference evidence="4 5" key="1">
    <citation type="submission" date="2021-09" db="EMBL/GenBank/DDBJ databases">
        <title>Whole genome sequence of Nocardioides sp. GBK3QG-3.</title>
        <authorList>
            <person name="Tuo L."/>
        </authorList>
    </citation>
    <scope>NUCLEOTIDE SEQUENCE [LARGE SCALE GENOMIC DNA]</scope>
    <source>
        <strain evidence="4 5">GBK3QG-3</strain>
    </source>
</reference>
<organism evidence="4 5">
    <name type="scientific">Nocardioides mangrovi</name>
    <dbReference type="NCBI Taxonomy" id="2874580"/>
    <lineage>
        <taxon>Bacteria</taxon>
        <taxon>Bacillati</taxon>
        <taxon>Actinomycetota</taxon>
        <taxon>Actinomycetes</taxon>
        <taxon>Propionibacteriales</taxon>
        <taxon>Nocardioidaceae</taxon>
        <taxon>Nocardioides</taxon>
    </lineage>
</organism>
<protein>
    <submittedName>
        <fullName evidence="4">DUF881 domain-containing protein</fullName>
    </submittedName>
</protein>
<dbReference type="Gene3D" id="3.30.70.1880">
    <property type="entry name" value="Protein of unknown function DUF881"/>
    <property type="match status" value="1"/>
</dbReference>
<keyword evidence="3" id="KW-0472">Membrane</keyword>
<keyword evidence="3" id="KW-0812">Transmembrane</keyword>
<dbReference type="PANTHER" id="PTHR37313">
    <property type="entry name" value="UPF0749 PROTEIN RV1825"/>
    <property type="match status" value="1"/>
</dbReference>
<dbReference type="InterPro" id="IPR010273">
    <property type="entry name" value="DUF881"/>
</dbReference>
<proteinExistence type="inferred from homology"/>
<feature type="region of interest" description="Disordered" evidence="2">
    <location>
        <begin position="23"/>
        <end position="42"/>
    </location>
</feature>
<dbReference type="Proteomes" id="UP000780875">
    <property type="component" value="Unassembled WGS sequence"/>
</dbReference>
<comment type="caution">
    <text evidence="4">The sequence shown here is derived from an EMBL/GenBank/DDBJ whole genome shotgun (WGS) entry which is preliminary data.</text>
</comment>
<accession>A0ABS7UAA3</accession>
<gene>
    <name evidence="4" type="ORF">K8U61_07085</name>
</gene>
<dbReference type="EMBL" id="JAIQZJ010000003">
    <property type="protein sequence ID" value="MBZ5737919.1"/>
    <property type="molecule type" value="Genomic_DNA"/>
</dbReference>
<dbReference type="Pfam" id="PF05949">
    <property type="entry name" value="DUF881"/>
    <property type="match status" value="1"/>
</dbReference>
<dbReference type="RefSeq" id="WP_224122296.1">
    <property type="nucleotide sequence ID" value="NZ_JAIQZJ010000003.1"/>
</dbReference>
<evidence type="ECO:0000256" key="2">
    <source>
        <dbReference type="SAM" id="MobiDB-lite"/>
    </source>
</evidence>
<feature type="compositionally biased region" description="Basic and acidic residues" evidence="2">
    <location>
        <begin position="91"/>
        <end position="104"/>
    </location>
</feature>
<evidence type="ECO:0000256" key="1">
    <source>
        <dbReference type="ARBA" id="ARBA00009108"/>
    </source>
</evidence>
<keyword evidence="3" id="KW-1133">Transmembrane helix</keyword>
<evidence type="ECO:0000256" key="3">
    <source>
        <dbReference type="SAM" id="Phobius"/>
    </source>
</evidence>
<comment type="similarity">
    <text evidence="1">Belongs to the UPF0749 family.</text>
</comment>
<sequence length="254" mass="26595">MGIELEETLSRELHEVAGRLAVPPMPALPAHDSSGGRRPSSRTWVPPVLVAAATIVVLAVVGLLAAREGGHDLQPAPSPGPTVSQTPSRAADPDPQPHRGKIQDPDGSMPRTGPGVTVTLADAPEKVIGSTELDPNVLLVHQQDIRAVMKAMWEAGATAVTVQGQRVVSASDITCEGDTVIIDGVPYPQPFRISAVGDQDALLAAIDGDPYLTVYRQQAADPAISVGWDLRSEPSITAPAYDGVLDLDAGPRRD</sequence>
<evidence type="ECO:0000313" key="5">
    <source>
        <dbReference type="Proteomes" id="UP000780875"/>
    </source>
</evidence>
<feature type="transmembrane region" description="Helical" evidence="3">
    <location>
        <begin position="44"/>
        <end position="66"/>
    </location>
</feature>
<evidence type="ECO:0000313" key="4">
    <source>
        <dbReference type="EMBL" id="MBZ5737919.1"/>
    </source>
</evidence>
<keyword evidence="5" id="KW-1185">Reference proteome</keyword>